<organism evidence="1 2">
    <name type="scientific">Lyophyllum shimeji</name>
    <name type="common">Hon-shimeji</name>
    <name type="synonym">Tricholoma shimeji</name>
    <dbReference type="NCBI Taxonomy" id="47721"/>
    <lineage>
        <taxon>Eukaryota</taxon>
        <taxon>Fungi</taxon>
        <taxon>Dikarya</taxon>
        <taxon>Basidiomycota</taxon>
        <taxon>Agaricomycotina</taxon>
        <taxon>Agaricomycetes</taxon>
        <taxon>Agaricomycetidae</taxon>
        <taxon>Agaricales</taxon>
        <taxon>Tricholomatineae</taxon>
        <taxon>Lyophyllaceae</taxon>
        <taxon>Lyophyllum</taxon>
    </lineage>
</organism>
<evidence type="ECO:0000313" key="1">
    <source>
        <dbReference type="EMBL" id="GLB39000.1"/>
    </source>
</evidence>
<dbReference type="EMBL" id="BRPK01000006">
    <property type="protein sequence ID" value="GLB39000.1"/>
    <property type="molecule type" value="Genomic_DNA"/>
</dbReference>
<proteinExistence type="predicted"/>
<dbReference type="Proteomes" id="UP001063166">
    <property type="component" value="Unassembled WGS sequence"/>
</dbReference>
<reference evidence="1" key="1">
    <citation type="submission" date="2022-07" db="EMBL/GenBank/DDBJ databases">
        <title>The genome of Lyophyllum shimeji provides insight into the initial evolution of ectomycorrhizal fungal genome.</title>
        <authorList>
            <person name="Kobayashi Y."/>
            <person name="Shibata T."/>
            <person name="Hirakawa H."/>
            <person name="Shigenobu S."/>
            <person name="Nishiyama T."/>
            <person name="Yamada A."/>
            <person name="Hasebe M."/>
            <person name="Kawaguchi M."/>
        </authorList>
    </citation>
    <scope>NUCLEOTIDE SEQUENCE</scope>
    <source>
        <strain evidence="1">AT787</strain>
    </source>
</reference>
<sequence>MLSRLRGAAGAVDRLLAERQRQFGKQQREGKGRRGAENQRPVKLALGLHLPIACANWLRANLGGEGKGGTEGWEAFARGVVEVTFREEFGSGTGAVAAETVKGSSVLVGLGRWLALGWFPLLKRVEFQRGLVARHMDKDLGEMAETCIRARGEERRFEGVAVSGVWRWVREGAKQGLVVGEDVKRT</sequence>
<name>A0A9P3PMD7_LYOSH</name>
<dbReference type="AlphaFoldDB" id="A0A9P3PMD7"/>
<protein>
    <submittedName>
        <fullName evidence="1">Uncharacterized protein</fullName>
    </submittedName>
</protein>
<gene>
    <name evidence="1" type="ORF">LshimejAT787_0601620</name>
</gene>
<evidence type="ECO:0000313" key="2">
    <source>
        <dbReference type="Proteomes" id="UP001063166"/>
    </source>
</evidence>
<keyword evidence="2" id="KW-1185">Reference proteome</keyword>
<comment type="caution">
    <text evidence="1">The sequence shown here is derived from an EMBL/GenBank/DDBJ whole genome shotgun (WGS) entry which is preliminary data.</text>
</comment>
<accession>A0A9P3PMD7</accession>